<reference evidence="1 2" key="1">
    <citation type="submission" date="2021-04" db="EMBL/GenBank/DDBJ databases">
        <authorList>
            <person name="Bliznina A."/>
        </authorList>
    </citation>
    <scope>NUCLEOTIDE SEQUENCE [LARGE SCALE GENOMIC DNA]</scope>
</reference>
<evidence type="ECO:0000313" key="1">
    <source>
        <dbReference type="EMBL" id="CAG5111619.1"/>
    </source>
</evidence>
<name>A0ABN7T8D0_OIKDI</name>
<sequence length="303" mass="35676">MTLTPVFAVEMEKDCDCYIVTKDINNETVFSNVFQESLELVVKQIGITNEATKMVENLRQSILKITLSLKNIVKEHFAIFRRVEAWFLEMQKTGGENFKLQETLDYFIKEFPNGTRRLYESLNFLFLSVMGRFTRKPYNEKIINDPFYQSFQRMTLDILHEWTLFETTISSAWSFEMIKNNLRRGPISMENEHLDIHFLRTLGGQEAEKYKETLKRIIDALQNHGKENRVVRPKRIFSQESVDQINTSRITFQKRCQESVSMLDSRIMKKKQSLPKEQRKKLGIGRVYEASFLKALAKSQKSL</sequence>
<gene>
    <name evidence="1" type="ORF">OKIOD_LOCUS14670</name>
</gene>
<dbReference type="EMBL" id="OU015567">
    <property type="protein sequence ID" value="CAG5111619.1"/>
    <property type="molecule type" value="Genomic_DNA"/>
</dbReference>
<keyword evidence="2" id="KW-1185">Reference proteome</keyword>
<accession>A0ABN7T8D0</accession>
<protein>
    <submittedName>
        <fullName evidence="1">Oidioi.mRNA.OKI2018_I69.chr2.g5905.t1.cds</fullName>
    </submittedName>
</protein>
<organism evidence="1 2">
    <name type="scientific">Oikopleura dioica</name>
    <name type="common">Tunicate</name>
    <dbReference type="NCBI Taxonomy" id="34765"/>
    <lineage>
        <taxon>Eukaryota</taxon>
        <taxon>Metazoa</taxon>
        <taxon>Chordata</taxon>
        <taxon>Tunicata</taxon>
        <taxon>Appendicularia</taxon>
        <taxon>Copelata</taxon>
        <taxon>Oikopleuridae</taxon>
        <taxon>Oikopleura</taxon>
    </lineage>
</organism>
<dbReference type="Proteomes" id="UP001158576">
    <property type="component" value="Chromosome 2"/>
</dbReference>
<proteinExistence type="predicted"/>
<evidence type="ECO:0000313" key="2">
    <source>
        <dbReference type="Proteomes" id="UP001158576"/>
    </source>
</evidence>